<dbReference type="PROSITE" id="PS00972">
    <property type="entry name" value="USP_1"/>
    <property type="match status" value="1"/>
</dbReference>
<reference evidence="2" key="2">
    <citation type="submission" date="2016-07" db="EMBL/GenBank/DDBJ databases">
        <authorList>
            <person name="Coyne R.S."/>
            <person name="Hamilton E.P."/>
            <person name="Orias E."/>
            <person name="Russ C."/>
            <person name="Kapusta A."/>
            <person name="Bidwell S.L."/>
            <person name="Krishnakumar V."/>
            <person name="Zafar N."/>
            <person name="Tang H."/>
            <person name="Hadjithomas M."/>
        </authorList>
    </citation>
    <scope>NUCLEOTIDE SEQUENCE [LARGE SCALE GENOMIC DNA]</scope>
    <source>
        <strain evidence="2">SB210</strain>
    </source>
</reference>
<organism evidence="2">
    <name type="scientific">Tetrahymena thermophila (strain SB210)</name>
    <dbReference type="NCBI Taxonomy" id="312017"/>
    <lineage>
        <taxon>Eukaryota</taxon>
        <taxon>Sar</taxon>
        <taxon>Alveolata</taxon>
        <taxon>Ciliophora</taxon>
        <taxon>Intramacronucleata</taxon>
        <taxon>Oligohymenophorea</taxon>
        <taxon>Hymenostomatida</taxon>
        <taxon>Tetrahymenina</taxon>
        <taxon>Tetrahymenidae</taxon>
        <taxon>Tetrahymena</taxon>
    </lineage>
</organism>
<dbReference type="GO" id="GO:0004843">
    <property type="term" value="F:cysteine-type deubiquitinase activity"/>
    <property type="evidence" value="ECO:0007669"/>
    <property type="project" value="InterPro"/>
</dbReference>
<reference evidence="2" key="1">
    <citation type="submission" date="2011-11" db="EMBL/GenBank/DDBJ databases">
        <title>The Genome Sequence of Tetrahymena thermophila SB210.</title>
        <authorList>
            <consortium name="The Broad Institute Genome Sequencing Platform"/>
            <person name="Russ C."/>
            <person name="Coyne R.S."/>
            <person name="Orias E."/>
            <person name="Taverna S.D."/>
            <person name="Papazyan R."/>
            <person name="Young S.K."/>
            <person name="Zeng Q."/>
            <person name="Gargeya S."/>
            <person name="Fitzgerald M."/>
            <person name="Haas B."/>
            <person name="Abouelleil A."/>
            <person name="Alvarado L."/>
            <person name="Arachchi H.M."/>
            <person name="Berlin A."/>
            <person name="Brown A."/>
            <person name="Chapman S.B."/>
            <person name="Chen Z."/>
            <person name="Dunbar C."/>
            <person name="Freedman E."/>
            <person name="Gearin G."/>
            <person name="Goldberg J."/>
            <person name="Griggs A."/>
            <person name="Gujja S."/>
            <person name="Heiman D."/>
            <person name="Howarth C."/>
            <person name="Lui A."/>
            <person name="MacDonald P.J.P."/>
            <person name="Montmayeur A."/>
            <person name="Murphy C."/>
            <person name="Neiman D."/>
            <person name="Pearson M."/>
            <person name="Priest M."/>
            <person name="Roberts A."/>
            <person name="Saif S."/>
            <person name="Shea T."/>
            <person name="Sisk P."/>
            <person name="Stolte C."/>
            <person name="Sykes S."/>
            <person name="Wortman J."/>
            <person name="Nusbaum C."/>
            <person name="Birren B."/>
        </authorList>
    </citation>
    <scope>NUCLEOTIDE SEQUENCE [LARGE SCALE GENOMIC DNA]</scope>
    <source>
        <strain evidence="2">SB210</strain>
    </source>
</reference>
<dbReference type="PROSITE" id="PS50235">
    <property type="entry name" value="USP_3"/>
    <property type="match status" value="1"/>
</dbReference>
<sequence>MYYQQTHTNLQKDKQIDNTSKISDSEKISKKCSNLELFYKFCLFFDEFKKLICKNQSKISELIICILNDDQLKIKCYEDLENYIYRHQSNSRNYYTLFDSLNNMISSNQELKKIFWVQFKIETSQYYIQQQQELFLNLQKHDEKSDLVQNIIKYYKSKNNIKVLDIKIEKAPQVLLFQYHSSKNQKADQKISFYSITNIYYQYQLLMDLTEEKEDLVFHQLVYIQLNTNSLQIIEKFKQLKTEGQKSEINKVCSSDKEKQEDKAVEISPKKENQNSCIIDIPSKQSEKIEKEYFLHGIQNYGQTCYFSSVIQILRIIYFESCQFQQILFKLKDESNYIQSLLNLITKKSDVTERKIFEFYNLLDSNSFYLDGNPRDCSILFSSIIGKIRGLDANINNIFKSQFCIQQDYYQKVYKNCCYSPLWLQISDNYSHLEDCIKSQIYQTSGIYYKQIHIVKDPEILIISIQRVTRYQVQLKRKLEFTKQENQSQSKITYNLKGFIVGPKHNFVITILNDKDFYLIDDQQILKYHESLFQQVQMVVYKKCID</sequence>
<dbReference type="InterPro" id="IPR038765">
    <property type="entry name" value="Papain-like_cys_pep_sf"/>
</dbReference>
<dbReference type="AlphaFoldDB" id="A0A1B9C261"/>
<dbReference type="InterPro" id="IPR018200">
    <property type="entry name" value="USP_CS"/>
</dbReference>
<dbReference type="InterPro" id="IPR028889">
    <property type="entry name" value="USP"/>
</dbReference>
<proteinExistence type="predicted"/>
<name>A0A1B9C261_TETTS</name>
<protein>
    <recommendedName>
        <fullName evidence="1">USP domain-containing protein</fullName>
    </recommendedName>
</protein>
<dbReference type="Gene3D" id="3.90.70.10">
    <property type="entry name" value="Cysteine proteinases"/>
    <property type="match status" value="1"/>
</dbReference>
<gene>
    <name evidence="2" type="ORF">TTHMIC_00014</name>
</gene>
<dbReference type="SUPFAM" id="SSF54001">
    <property type="entry name" value="Cysteine proteinases"/>
    <property type="match status" value="1"/>
</dbReference>
<evidence type="ECO:0000259" key="1">
    <source>
        <dbReference type="PROSITE" id="PS50235"/>
    </source>
</evidence>
<feature type="domain" description="USP" evidence="1">
    <location>
        <begin position="296"/>
        <end position="544"/>
    </location>
</feature>
<dbReference type="EMBL" id="JH659694">
    <property type="protein sequence ID" value="OCB06987.1"/>
    <property type="molecule type" value="Genomic_DNA"/>
</dbReference>
<accession>A0A1B9C261</accession>
<dbReference type="Proteomes" id="UP000242602">
    <property type="component" value="Unassembled WGS sequence"/>
</dbReference>
<evidence type="ECO:0000313" key="2">
    <source>
        <dbReference type="EMBL" id="OCB06987.1"/>
    </source>
</evidence>